<dbReference type="PANTHER" id="PTHR42905:SF16">
    <property type="entry name" value="CARBOXYPHOSPHONOENOLPYRUVATE PHOSPHONOMUTASE-LIKE PROTEIN (AFU_ORTHOLOGUE AFUA_5G07230)"/>
    <property type="match status" value="1"/>
</dbReference>
<name>A0A2K0TA30_TRIHA</name>
<dbReference type="SUPFAM" id="SSF51621">
    <property type="entry name" value="Phosphoenolpyruvate/pyruvate domain"/>
    <property type="match status" value="1"/>
</dbReference>
<evidence type="ECO:0000313" key="1">
    <source>
        <dbReference type="EMBL" id="PNP42377.1"/>
    </source>
</evidence>
<dbReference type="AlphaFoldDB" id="A0A2K0TA30"/>
<dbReference type="Gene3D" id="3.20.20.60">
    <property type="entry name" value="Phosphoenolpyruvate-binding domains"/>
    <property type="match status" value="1"/>
</dbReference>
<organism evidence="1 2">
    <name type="scientific">Trichoderma harzianum</name>
    <name type="common">Hypocrea lixii</name>
    <dbReference type="NCBI Taxonomy" id="5544"/>
    <lineage>
        <taxon>Eukaryota</taxon>
        <taxon>Fungi</taxon>
        <taxon>Dikarya</taxon>
        <taxon>Ascomycota</taxon>
        <taxon>Pezizomycotina</taxon>
        <taxon>Sordariomycetes</taxon>
        <taxon>Hypocreomycetidae</taxon>
        <taxon>Hypocreales</taxon>
        <taxon>Hypocreaceae</taxon>
        <taxon>Trichoderma</taxon>
    </lineage>
</organism>
<proteinExistence type="predicted"/>
<dbReference type="InterPro" id="IPR015813">
    <property type="entry name" value="Pyrv/PenolPyrv_kinase-like_dom"/>
</dbReference>
<protein>
    <recommendedName>
        <fullName evidence="3">PEP phosphonomutase</fullName>
    </recommendedName>
</protein>
<dbReference type="Proteomes" id="UP000236290">
    <property type="component" value="Unassembled WGS sequence"/>
</dbReference>
<dbReference type="InterPro" id="IPR039556">
    <property type="entry name" value="ICL/PEPM"/>
</dbReference>
<evidence type="ECO:0000313" key="2">
    <source>
        <dbReference type="Proteomes" id="UP000236290"/>
    </source>
</evidence>
<dbReference type="InterPro" id="IPR040442">
    <property type="entry name" value="Pyrv_kinase-like_dom_sf"/>
</dbReference>
<dbReference type="CDD" id="cd00377">
    <property type="entry name" value="ICL_PEPM"/>
    <property type="match status" value="1"/>
</dbReference>
<reference evidence="1 2" key="1">
    <citation type="submission" date="2017-02" db="EMBL/GenBank/DDBJ databases">
        <title>Genomes of Trichoderma spp. with biocontrol activity.</title>
        <authorList>
            <person name="Gardiner D."/>
            <person name="Kazan K."/>
            <person name="Vos C."/>
            <person name="Harvey P."/>
        </authorList>
    </citation>
    <scope>NUCLEOTIDE SEQUENCE [LARGE SCALE GENOMIC DNA]</scope>
    <source>
        <strain evidence="1 2">Tr1</strain>
    </source>
</reference>
<dbReference type="GO" id="GO:0003824">
    <property type="term" value="F:catalytic activity"/>
    <property type="evidence" value="ECO:0007669"/>
    <property type="project" value="InterPro"/>
</dbReference>
<dbReference type="OrthoDB" id="429143at2759"/>
<evidence type="ECO:0008006" key="3">
    <source>
        <dbReference type="Google" id="ProtNLM"/>
    </source>
</evidence>
<dbReference type="EMBL" id="MTYI01000391">
    <property type="protein sequence ID" value="PNP42377.1"/>
    <property type="molecule type" value="Genomic_DNA"/>
</dbReference>
<accession>A0A2K0TA30</accession>
<dbReference type="Pfam" id="PF13714">
    <property type="entry name" value="PEP_mutase"/>
    <property type="match status" value="1"/>
</dbReference>
<dbReference type="PANTHER" id="PTHR42905">
    <property type="entry name" value="PHOSPHOENOLPYRUVATE CARBOXYLASE"/>
    <property type="match status" value="1"/>
</dbReference>
<gene>
    <name evidence="1" type="ORF">THARTR1_11168</name>
</gene>
<sequence length="268" mass="29262">MATSNVLAATLKSLHRPGRPIILTNVYEVLSARAVAALPSCKALATASYAVARAHGTEDDDKDAKTNIRAVLPIAKVAAEFNKPFTVDIQDAYGEKLEEVMTALIQGGVHGVNLEDVNKDTQKFYSQQEAAERIRRTLKVAEKLGIGDFVVNARCDVLVHGDLLSEVLTRRKAYLAAGATSVFVWGGSQRGVSRDEVTTMVKEFDGRLNVSMKLPPDGLNASQLSEIGVSRISIWPAIQFIATDTYAKEAEKILTSVLWNIHQKDRLK</sequence>
<comment type="caution">
    <text evidence="1">The sequence shown here is derived from an EMBL/GenBank/DDBJ whole genome shotgun (WGS) entry which is preliminary data.</text>
</comment>